<dbReference type="PANTHER" id="PTHR34501:SF9">
    <property type="entry name" value="MAJOR OUTER MEMBRANE PROTEIN P.IA"/>
    <property type="match status" value="1"/>
</dbReference>
<keyword evidence="7" id="KW-0406">Ion transport</keyword>
<evidence type="ECO:0000256" key="4">
    <source>
        <dbReference type="ARBA" id="ARBA00022452"/>
    </source>
</evidence>
<keyword evidence="10" id="KW-0998">Cell outer membrane</keyword>
<evidence type="ECO:0000256" key="2">
    <source>
        <dbReference type="ARBA" id="ARBA00011233"/>
    </source>
</evidence>
<evidence type="ECO:0000256" key="11">
    <source>
        <dbReference type="SAM" id="SignalP"/>
    </source>
</evidence>
<keyword evidence="4" id="KW-1134">Transmembrane beta strand</keyword>
<dbReference type="CDD" id="cd00342">
    <property type="entry name" value="gram_neg_porins"/>
    <property type="match status" value="1"/>
</dbReference>
<evidence type="ECO:0000256" key="9">
    <source>
        <dbReference type="ARBA" id="ARBA00023136"/>
    </source>
</evidence>
<dbReference type="Gene3D" id="2.40.160.10">
    <property type="entry name" value="Porin"/>
    <property type="match status" value="1"/>
</dbReference>
<dbReference type="InterPro" id="IPR033900">
    <property type="entry name" value="Gram_neg_porin_domain"/>
</dbReference>
<dbReference type="AlphaFoldDB" id="A0A6L3NP22"/>
<evidence type="ECO:0000256" key="1">
    <source>
        <dbReference type="ARBA" id="ARBA00004571"/>
    </source>
</evidence>
<comment type="subunit">
    <text evidence="2">Homotrimer.</text>
</comment>
<keyword evidence="9" id="KW-0472">Membrane</keyword>
<dbReference type="PRINTS" id="PR00184">
    <property type="entry name" value="NEISSPPORIN"/>
</dbReference>
<keyword evidence="8" id="KW-0626">Porin</keyword>
<dbReference type="InterPro" id="IPR023614">
    <property type="entry name" value="Porin_dom_sf"/>
</dbReference>
<dbReference type="GO" id="GO:0015288">
    <property type="term" value="F:porin activity"/>
    <property type="evidence" value="ECO:0007669"/>
    <property type="project" value="UniProtKB-KW"/>
</dbReference>
<dbReference type="PANTHER" id="PTHR34501">
    <property type="entry name" value="PROTEIN YDDL-RELATED"/>
    <property type="match status" value="1"/>
</dbReference>
<accession>A0A6L3NP22</accession>
<proteinExistence type="predicted"/>
<dbReference type="GO" id="GO:0009279">
    <property type="term" value="C:cell outer membrane"/>
    <property type="evidence" value="ECO:0007669"/>
    <property type="project" value="UniProtKB-SubCell"/>
</dbReference>
<comment type="subcellular location">
    <subcellularLocation>
        <location evidence="1">Cell outer membrane</location>
        <topology evidence="1">Multi-pass membrane protein</topology>
    </subcellularLocation>
</comment>
<keyword evidence="5" id="KW-0812">Transmembrane</keyword>
<evidence type="ECO:0000259" key="12">
    <source>
        <dbReference type="Pfam" id="PF13609"/>
    </source>
</evidence>
<dbReference type="PRINTS" id="PR00182">
    <property type="entry name" value="ECOLNEIPORIN"/>
</dbReference>
<evidence type="ECO:0000313" key="14">
    <source>
        <dbReference type="Proteomes" id="UP000473571"/>
    </source>
</evidence>
<gene>
    <name evidence="13" type="ORF">F7R13_00865</name>
</gene>
<organism evidence="13 14">
    <name type="scientific">Burkholderia territorii</name>
    <dbReference type="NCBI Taxonomy" id="1503055"/>
    <lineage>
        <taxon>Bacteria</taxon>
        <taxon>Pseudomonadati</taxon>
        <taxon>Pseudomonadota</taxon>
        <taxon>Betaproteobacteria</taxon>
        <taxon>Burkholderiales</taxon>
        <taxon>Burkholderiaceae</taxon>
        <taxon>Burkholderia</taxon>
        <taxon>Burkholderia cepacia complex</taxon>
    </lineage>
</organism>
<dbReference type="InterPro" id="IPR001702">
    <property type="entry name" value="Porin_Gram-ve"/>
</dbReference>
<keyword evidence="6 11" id="KW-0732">Signal</keyword>
<dbReference type="Pfam" id="PF13609">
    <property type="entry name" value="Porin_4"/>
    <property type="match status" value="1"/>
</dbReference>
<keyword evidence="3" id="KW-0813">Transport</keyword>
<evidence type="ECO:0000256" key="3">
    <source>
        <dbReference type="ARBA" id="ARBA00022448"/>
    </source>
</evidence>
<dbReference type="InterPro" id="IPR002299">
    <property type="entry name" value="Porin_Neis"/>
</dbReference>
<dbReference type="GO" id="GO:0046930">
    <property type="term" value="C:pore complex"/>
    <property type="evidence" value="ECO:0007669"/>
    <property type="project" value="UniProtKB-KW"/>
</dbReference>
<feature type="chain" id="PRO_5027084237" evidence="11">
    <location>
        <begin position="23"/>
        <end position="377"/>
    </location>
</feature>
<evidence type="ECO:0000256" key="7">
    <source>
        <dbReference type="ARBA" id="ARBA00023065"/>
    </source>
</evidence>
<protein>
    <submittedName>
        <fullName evidence="13">Porin</fullName>
    </submittedName>
</protein>
<feature type="domain" description="Porin" evidence="12">
    <location>
        <begin position="11"/>
        <end position="347"/>
    </location>
</feature>
<name>A0A6L3NP22_9BURK</name>
<dbReference type="Proteomes" id="UP000473571">
    <property type="component" value="Unassembled WGS sequence"/>
</dbReference>
<evidence type="ECO:0000256" key="5">
    <source>
        <dbReference type="ARBA" id="ARBA00022692"/>
    </source>
</evidence>
<dbReference type="RefSeq" id="WP_151002970.1">
    <property type="nucleotide sequence ID" value="NZ_CABVPO010000010.1"/>
</dbReference>
<reference evidence="13 14" key="1">
    <citation type="submission" date="2019-09" db="EMBL/GenBank/DDBJ databases">
        <title>Draft genome sequences of 48 bacterial type strains from the CCUG.</title>
        <authorList>
            <person name="Tunovic T."/>
            <person name="Pineiro-Iglesias B."/>
            <person name="Unosson C."/>
            <person name="Inganas E."/>
            <person name="Ohlen M."/>
            <person name="Cardew S."/>
            <person name="Jensie-Markopoulos S."/>
            <person name="Salva-Serra F."/>
            <person name="Jaen-Luchoro D."/>
            <person name="Karlsson R."/>
            <person name="Svensson-Stadler L."/>
            <person name="Chun J."/>
            <person name="Moore E."/>
        </authorList>
    </citation>
    <scope>NUCLEOTIDE SEQUENCE [LARGE SCALE GENOMIC DNA]</scope>
    <source>
        <strain evidence="13 14">CCUG 65687</strain>
    </source>
</reference>
<evidence type="ECO:0000256" key="10">
    <source>
        <dbReference type="ARBA" id="ARBA00023237"/>
    </source>
</evidence>
<dbReference type="GO" id="GO:0034220">
    <property type="term" value="P:monoatomic ion transmembrane transport"/>
    <property type="evidence" value="ECO:0007669"/>
    <property type="project" value="InterPro"/>
</dbReference>
<feature type="signal peptide" evidence="11">
    <location>
        <begin position="1"/>
        <end position="22"/>
    </location>
</feature>
<comment type="caution">
    <text evidence="13">The sequence shown here is derived from an EMBL/GenBank/DDBJ whole genome shotgun (WGS) entry which is preliminary data.</text>
</comment>
<dbReference type="InterPro" id="IPR050298">
    <property type="entry name" value="Gram-neg_bact_OMP"/>
</dbReference>
<dbReference type="EMBL" id="VZOL01000004">
    <property type="protein sequence ID" value="KAB0686353.1"/>
    <property type="molecule type" value="Genomic_DNA"/>
</dbReference>
<sequence>MTMKRNAIAGAMCALASVPVFAQSSVTIYGILDAGLTYVSNTGGAHAYLFDDGVSYANRLGFKGTEDLGGGNKAVFRLENGFGLGSGKLRQGGALFGRAAYVGLANDIGTLTLGNQRDFAFDFTSNYNVSAFANGYGVHQGDFDRQGGDNMNNAVKFVSNDFHGFVVGGMYSFSNTAGNFRDGSAWSVGATYTAGDFSAGGNYTRLNSPRGLAGLDPYAQIGVKTMLGQPVATVDPATGAVKSQYSSTPFKVDSQSSFGIGAQYAFGSLTVKGDFSDTVFKGYGNSSSMLVYEGGGIYQVSAPLSLIAGYQYTTFEGHHWHQVATGAHYLLSKATDIYAGVDWVRASEGVDAVIGYSFTPSSGRTQTAARIGLRHDF</sequence>
<evidence type="ECO:0000313" key="13">
    <source>
        <dbReference type="EMBL" id="KAB0686353.1"/>
    </source>
</evidence>
<dbReference type="SUPFAM" id="SSF56935">
    <property type="entry name" value="Porins"/>
    <property type="match status" value="1"/>
</dbReference>
<evidence type="ECO:0000256" key="8">
    <source>
        <dbReference type="ARBA" id="ARBA00023114"/>
    </source>
</evidence>
<evidence type="ECO:0000256" key="6">
    <source>
        <dbReference type="ARBA" id="ARBA00022729"/>
    </source>
</evidence>